<dbReference type="AlphaFoldDB" id="A0A366DJX5"/>
<dbReference type="STRING" id="1210090.GCA_001613185_06363"/>
<feature type="compositionally biased region" description="Basic residues" evidence="1">
    <location>
        <begin position="141"/>
        <end position="153"/>
    </location>
</feature>
<evidence type="ECO:0000313" key="3">
    <source>
        <dbReference type="Proteomes" id="UP000252586"/>
    </source>
</evidence>
<reference evidence="2 3" key="1">
    <citation type="submission" date="2018-06" db="EMBL/GenBank/DDBJ databases">
        <title>Genomic Encyclopedia of Type Strains, Phase IV (KMG-IV): sequencing the most valuable type-strain genomes for metagenomic binning, comparative biology and taxonomic classification.</title>
        <authorList>
            <person name="Goeker M."/>
        </authorList>
    </citation>
    <scope>NUCLEOTIDE SEQUENCE [LARGE SCALE GENOMIC DNA]</scope>
    <source>
        <strain evidence="2 3">DSM 44599</strain>
    </source>
</reference>
<proteinExistence type="predicted"/>
<organism evidence="2 3">
    <name type="scientific">Nocardia puris</name>
    <dbReference type="NCBI Taxonomy" id="208602"/>
    <lineage>
        <taxon>Bacteria</taxon>
        <taxon>Bacillati</taxon>
        <taxon>Actinomycetota</taxon>
        <taxon>Actinomycetes</taxon>
        <taxon>Mycobacteriales</taxon>
        <taxon>Nocardiaceae</taxon>
        <taxon>Nocardia</taxon>
    </lineage>
</organism>
<dbReference type="EMBL" id="QNRE01000006">
    <property type="protein sequence ID" value="RBO90387.1"/>
    <property type="molecule type" value="Genomic_DNA"/>
</dbReference>
<evidence type="ECO:0000256" key="1">
    <source>
        <dbReference type="SAM" id="MobiDB-lite"/>
    </source>
</evidence>
<comment type="caution">
    <text evidence="2">The sequence shown here is derived from an EMBL/GenBank/DDBJ whole genome shotgun (WGS) entry which is preliminary data.</text>
</comment>
<protein>
    <submittedName>
        <fullName evidence="2">Uncharacterized protein</fullName>
    </submittedName>
</protein>
<sequence>MPLVHFLRRSADFSVTRSGCGHCLPYRHPPDEVPDNARGRITATDRGTGRPVCPRSRPARPPRCPSGCSRRAGTALTWRFEDDCLVTVHSWPIVVGPPAARTYSSAVEHWFYTPAGPRPTFERNSPGRPWSEDISAGGMRRAPRSMRVRCAKSVPHRIRRRVSNRGDALGRPARRMRRGHPNSGCRTFARSRRARLGYSAWAAEARHEVSVTDRLVYRTAVRARGSSGHAGWRAAHPSGPIRRGLGHLDQPRGTGGVASIGRIDQPPPRDRDENLVADRSTHSPGVARFAFPRRVRCRASGELVG</sequence>
<feature type="compositionally biased region" description="Basic and acidic residues" evidence="1">
    <location>
        <begin position="267"/>
        <end position="281"/>
    </location>
</feature>
<evidence type="ECO:0000313" key="2">
    <source>
        <dbReference type="EMBL" id="RBO90387.1"/>
    </source>
</evidence>
<feature type="region of interest" description="Disordered" evidence="1">
    <location>
        <begin position="228"/>
        <end position="281"/>
    </location>
</feature>
<dbReference type="Proteomes" id="UP000252586">
    <property type="component" value="Unassembled WGS sequence"/>
</dbReference>
<feature type="region of interest" description="Disordered" evidence="1">
    <location>
        <begin position="31"/>
        <end position="65"/>
    </location>
</feature>
<gene>
    <name evidence="2" type="ORF">DFR74_106273</name>
</gene>
<name>A0A366DJX5_9NOCA</name>
<feature type="region of interest" description="Disordered" evidence="1">
    <location>
        <begin position="120"/>
        <end position="153"/>
    </location>
</feature>
<accession>A0A366DJX5</accession>
<keyword evidence="3" id="KW-1185">Reference proteome</keyword>